<dbReference type="EMBL" id="DSIN01000034">
    <property type="protein sequence ID" value="HEF28693.1"/>
    <property type="molecule type" value="Genomic_DNA"/>
</dbReference>
<evidence type="ECO:0000313" key="1">
    <source>
        <dbReference type="EMBL" id="HEF28693.1"/>
    </source>
</evidence>
<accession>A0A7C2B0J1</accession>
<proteinExistence type="predicted"/>
<sequence>MAILERENFTAEFTEYELIEARRDLLDFLKDSSARLADPRVQAELARLLDHVLLIEERLKALRLLPLTEEEKV</sequence>
<dbReference type="AlphaFoldDB" id="A0A7C2B0J1"/>
<gene>
    <name evidence="1" type="ORF">ENP23_23385</name>
</gene>
<comment type="caution">
    <text evidence="1">The sequence shown here is derived from an EMBL/GenBank/DDBJ whole genome shotgun (WGS) entry which is preliminary data.</text>
</comment>
<name>A0A7C2B0J1_9PSED</name>
<reference evidence="1" key="1">
    <citation type="journal article" date="2020" name="mSystems">
        <title>Genome- and Community-Level Interaction Insights into Carbon Utilization and Element Cycling Functions of Hydrothermarchaeota in Hydrothermal Sediment.</title>
        <authorList>
            <person name="Zhou Z."/>
            <person name="Liu Y."/>
            <person name="Xu W."/>
            <person name="Pan J."/>
            <person name="Luo Z.H."/>
            <person name="Li M."/>
        </authorList>
    </citation>
    <scope>NUCLEOTIDE SEQUENCE [LARGE SCALE GENOMIC DNA]</scope>
    <source>
        <strain evidence="1">SpSt-200</strain>
    </source>
</reference>
<organism evidence="1">
    <name type="scientific">Pseudomonas graminis</name>
    <dbReference type="NCBI Taxonomy" id="158627"/>
    <lineage>
        <taxon>Bacteria</taxon>
        <taxon>Pseudomonadati</taxon>
        <taxon>Pseudomonadota</taxon>
        <taxon>Gammaproteobacteria</taxon>
        <taxon>Pseudomonadales</taxon>
        <taxon>Pseudomonadaceae</taxon>
        <taxon>Pseudomonas</taxon>
    </lineage>
</organism>
<protein>
    <submittedName>
        <fullName evidence="1">Uncharacterized protein</fullName>
    </submittedName>
</protein>